<evidence type="ECO:0000256" key="4">
    <source>
        <dbReference type="ARBA" id="ARBA00031552"/>
    </source>
</evidence>
<dbReference type="InterPro" id="IPR006175">
    <property type="entry name" value="YjgF/YER057c/UK114"/>
</dbReference>
<evidence type="ECO:0000256" key="5">
    <source>
        <dbReference type="ARBA" id="ARBA00048108"/>
    </source>
</evidence>
<dbReference type="SUPFAM" id="SSF52402">
    <property type="entry name" value="Adenine nucleotide alpha hydrolases-like"/>
    <property type="match status" value="1"/>
</dbReference>
<dbReference type="SUPFAM" id="SSF55298">
    <property type="entry name" value="YjgF-like"/>
    <property type="match status" value="2"/>
</dbReference>
<feature type="domain" description="Diphthamide synthase" evidence="6">
    <location>
        <begin position="6"/>
        <end position="248"/>
    </location>
</feature>
<reference evidence="7 8" key="1">
    <citation type="journal article" date="2016" name="Sci. Rep.">
        <title>Peltaster fructicola genome reveals evolution from an invasive phytopathogen to an ectophytic parasite.</title>
        <authorList>
            <person name="Xu C."/>
            <person name="Chen H."/>
            <person name="Gleason M.L."/>
            <person name="Xu J.R."/>
            <person name="Liu H."/>
            <person name="Zhang R."/>
            <person name="Sun G."/>
        </authorList>
    </citation>
    <scope>NUCLEOTIDE SEQUENCE [LARGE SCALE GENOMIC DNA]</scope>
    <source>
        <strain evidence="7 8">LNHT1506</strain>
    </source>
</reference>
<name>A0A6H0XPW1_9PEZI</name>
<dbReference type="PANTHER" id="PTHR12196">
    <property type="entry name" value="DOMAIN OF UNKNOWN FUNCTION 71 DUF71 -CONTAINING PROTEIN"/>
    <property type="match status" value="1"/>
</dbReference>
<dbReference type="GO" id="GO:0017183">
    <property type="term" value="P:protein histidyl modification to diphthamide"/>
    <property type="evidence" value="ECO:0007669"/>
    <property type="project" value="TreeGrafter"/>
</dbReference>
<dbReference type="NCBIfam" id="TIGR00290">
    <property type="entry name" value="MJ0570_dom"/>
    <property type="match status" value="1"/>
</dbReference>
<dbReference type="FunFam" id="3.40.50.620:FF:000145">
    <property type="entry name" value="ATP-binding domain containing protein"/>
    <property type="match status" value="1"/>
</dbReference>
<dbReference type="CDD" id="cd06156">
    <property type="entry name" value="eu_AANH_C_2"/>
    <property type="match status" value="1"/>
</dbReference>
<protein>
    <recommendedName>
        <fullName evidence="2">Diphthine--ammonia ligase</fullName>
        <ecNumber evidence="1">6.3.1.14</ecNumber>
    </recommendedName>
    <alternativeName>
        <fullName evidence="3">Diphthamide synthase</fullName>
    </alternativeName>
    <alternativeName>
        <fullName evidence="4">Diphthamide synthetase</fullName>
    </alternativeName>
</protein>
<evidence type="ECO:0000313" key="7">
    <source>
        <dbReference type="EMBL" id="QIW96801.1"/>
    </source>
</evidence>
<dbReference type="Gene3D" id="3.90.1490.10">
    <property type="entry name" value="putative n-type atp pyrophosphatase, domain 2"/>
    <property type="match status" value="1"/>
</dbReference>
<dbReference type="InterPro" id="IPR014729">
    <property type="entry name" value="Rossmann-like_a/b/a_fold"/>
</dbReference>
<dbReference type="EMBL" id="CP051140">
    <property type="protein sequence ID" value="QIW96801.1"/>
    <property type="molecule type" value="Genomic_DNA"/>
</dbReference>
<dbReference type="InterPro" id="IPR030662">
    <property type="entry name" value="DPH6/MJ0570"/>
</dbReference>
<evidence type="ECO:0000256" key="3">
    <source>
        <dbReference type="ARBA" id="ARBA00029814"/>
    </source>
</evidence>
<dbReference type="OrthoDB" id="686384at2759"/>
<evidence type="ECO:0000256" key="2">
    <source>
        <dbReference type="ARBA" id="ARBA00018426"/>
    </source>
</evidence>
<dbReference type="Gene3D" id="3.40.50.620">
    <property type="entry name" value="HUPs"/>
    <property type="match status" value="1"/>
</dbReference>
<dbReference type="EC" id="6.3.1.14" evidence="1"/>
<dbReference type="InterPro" id="IPR002761">
    <property type="entry name" value="Diphthami_syn_dom"/>
</dbReference>
<gene>
    <name evidence="7" type="ORF">AMS68_002319</name>
</gene>
<evidence type="ECO:0000313" key="8">
    <source>
        <dbReference type="Proteomes" id="UP000503462"/>
    </source>
</evidence>
<dbReference type="PANTHER" id="PTHR12196:SF2">
    <property type="entry name" value="DIPHTHINE--AMMONIA LIGASE"/>
    <property type="match status" value="1"/>
</dbReference>
<dbReference type="InterPro" id="IPR035959">
    <property type="entry name" value="RutC-like_sf"/>
</dbReference>
<dbReference type="GO" id="GO:0017178">
    <property type="term" value="F:diphthine-ammonia ligase activity"/>
    <property type="evidence" value="ECO:0007669"/>
    <property type="project" value="UniProtKB-EC"/>
</dbReference>
<dbReference type="Proteomes" id="UP000503462">
    <property type="component" value="Chromosome 2"/>
</dbReference>
<accession>A0A6H0XPW1</accession>
<dbReference type="CDD" id="cd01994">
    <property type="entry name" value="AANH_PF0828-like"/>
    <property type="match status" value="1"/>
</dbReference>
<dbReference type="Pfam" id="PF01902">
    <property type="entry name" value="Diphthami_syn_2"/>
    <property type="match status" value="1"/>
</dbReference>
<organism evidence="7 8">
    <name type="scientific">Peltaster fructicola</name>
    <dbReference type="NCBI Taxonomy" id="286661"/>
    <lineage>
        <taxon>Eukaryota</taxon>
        <taxon>Fungi</taxon>
        <taxon>Dikarya</taxon>
        <taxon>Ascomycota</taxon>
        <taxon>Pezizomycotina</taxon>
        <taxon>Dothideomycetes</taxon>
        <taxon>Dothideomycetes incertae sedis</taxon>
        <taxon>Peltaster</taxon>
    </lineage>
</organism>
<evidence type="ECO:0000256" key="1">
    <source>
        <dbReference type="ARBA" id="ARBA00012089"/>
    </source>
</evidence>
<dbReference type="AlphaFoldDB" id="A0A6H0XPW1"/>
<comment type="catalytic activity">
    <reaction evidence="5">
        <text>diphthine-[translation elongation factor 2] + NH4(+) + ATP = diphthamide-[translation elongation factor 2] + AMP + diphosphate + H(+)</text>
        <dbReference type="Rhea" id="RHEA:19753"/>
        <dbReference type="Rhea" id="RHEA-COMP:10172"/>
        <dbReference type="Rhea" id="RHEA-COMP:10174"/>
        <dbReference type="ChEBI" id="CHEBI:15378"/>
        <dbReference type="ChEBI" id="CHEBI:16692"/>
        <dbReference type="ChEBI" id="CHEBI:28938"/>
        <dbReference type="ChEBI" id="CHEBI:30616"/>
        <dbReference type="ChEBI" id="CHEBI:33019"/>
        <dbReference type="ChEBI" id="CHEBI:82696"/>
        <dbReference type="ChEBI" id="CHEBI:456215"/>
        <dbReference type="EC" id="6.3.1.14"/>
    </reaction>
</comment>
<keyword evidence="8" id="KW-1185">Reference proteome</keyword>
<dbReference type="Gene3D" id="3.30.1330.40">
    <property type="entry name" value="RutC-like"/>
    <property type="match status" value="2"/>
</dbReference>
<evidence type="ECO:0000259" key="6">
    <source>
        <dbReference type="Pfam" id="PF01902"/>
    </source>
</evidence>
<dbReference type="Pfam" id="PF01042">
    <property type="entry name" value="Ribonuc_L-PSP"/>
    <property type="match status" value="1"/>
</dbReference>
<sequence length="639" mass="69556">MSHLNVVALVSGGKDSFFSILHCLEHGHNVVALANLYPAPVDGATVEDSDSFMYQTVGHAIIPLYERALGLPLYRQSIDGHAVSQTKTYNPQASSMHEDETEALIPLLQQVLQSHPEVNAVSTGAILSDYQRTRVESIAIRLGLTPISYLWQYPRIVTRSPVALLEDMAAAGQDSRIIKVSSGGLDSSFLWQNVADRRTTHQLMKASQRFGNADDGAALGEGGEYETLAVSGPAPLWKGRIAIGEAHREVIPGEAGTATLRLSRPTLETHHEEARAPLAQPPLLSEHFQSIFTELAEREWTATSHDSTQTTTALLVRPSFELIDPQTIFIGAQTGEGIDAASQMQSIMVAIKAILTANDHDEADIAYTSIILRDMADFPKINSVYAAAFKRPNPPARATIACAGVLDAGHHLMVSVTSTKVDLQQREGLHVQSLSYWAPANIGPYSQAITVPSNSAPDSTVTYIAGQIPLIPPTMQLDSIHADNKLKNFLHQAILSLQHLHRIALAVRVKTWKHALAFIVATDDASAGLQAAVAREVWTTSHGRVTHSAFDPEDEDEAYDIWHDRYGSNRPLIDAKAAISSSSSSDLLSRRPSALLVVRVDSLPRGASVEWVAFGSSEPPCHDLIHYRHLLDIFAGRIF</sequence>
<proteinExistence type="predicted"/>